<organism evidence="2 3">
    <name type="scientific">Diplocarpon rosae</name>
    <dbReference type="NCBI Taxonomy" id="946125"/>
    <lineage>
        <taxon>Eukaryota</taxon>
        <taxon>Fungi</taxon>
        <taxon>Dikarya</taxon>
        <taxon>Ascomycota</taxon>
        <taxon>Pezizomycotina</taxon>
        <taxon>Leotiomycetes</taxon>
        <taxon>Helotiales</taxon>
        <taxon>Drepanopezizaceae</taxon>
        <taxon>Diplocarpon</taxon>
    </lineage>
</organism>
<name>A0AAD9T6I7_9HELO</name>
<protein>
    <submittedName>
        <fullName evidence="2">Uncharacterized protein</fullName>
    </submittedName>
</protein>
<gene>
    <name evidence="2" type="ORF">QTJ16_001085</name>
</gene>
<keyword evidence="3" id="KW-1185">Reference proteome</keyword>
<proteinExistence type="predicted"/>
<dbReference type="Proteomes" id="UP001285354">
    <property type="component" value="Unassembled WGS sequence"/>
</dbReference>
<evidence type="ECO:0000313" key="2">
    <source>
        <dbReference type="EMBL" id="KAK2630265.1"/>
    </source>
</evidence>
<feature type="region of interest" description="Disordered" evidence="1">
    <location>
        <begin position="1"/>
        <end position="27"/>
    </location>
</feature>
<evidence type="ECO:0000313" key="3">
    <source>
        <dbReference type="Proteomes" id="UP001285354"/>
    </source>
</evidence>
<dbReference type="EMBL" id="JAUBYV010000001">
    <property type="protein sequence ID" value="KAK2630265.1"/>
    <property type="molecule type" value="Genomic_DNA"/>
</dbReference>
<comment type="caution">
    <text evidence="2">The sequence shown here is derived from an EMBL/GenBank/DDBJ whole genome shotgun (WGS) entry which is preliminary data.</text>
</comment>
<dbReference type="AlphaFoldDB" id="A0AAD9T6I7"/>
<evidence type="ECO:0000256" key="1">
    <source>
        <dbReference type="SAM" id="MobiDB-lite"/>
    </source>
</evidence>
<accession>A0AAD9T6I7</accession>
<reference evidence="2" key="1">
    <citation type="submission" date="2023-06" db="EMBL/GenBank/DDBJ databases">
        <title>Draft genome of Marssonina rosae.</title>
        <authorList>
            <person name="Cheng Q."/>
        </authorList>
    </citation>
    <scope>NUCLEOTIDE SEQUENCE</scope>
    <source>
        <strain evidence="2">R4</strain>
    </source>
</reference>
<sequence length="129" mass="14953">MNGYTVTPHHRHNRRRERPGSRSRRTITRKADIAYDLREGLLDARDAEYNIPTDNTRPSPLLRQNFNQSWQRWQARKAEEKVLSKADMTQSEKEQLVRFGGELGDDVSLIPAMLDVLVSLFGDVDYVDP</sequence>
<feature type="compositionally biased region" description="Basic residues" evidence="1">
    <location>
        <begin position="8"/>
        <end position="27"/>
    </location>
</feature>